<reference evidence="2 3" key="1">
    <citation type="submission" date="2018-11" db="EMBL/GenBank/DDBJ databases">
        <authorList>
            <person name="Mardanov A.V."/>
            <person name="Ravin N.V."/>
            <person name="Dedysh S.N."/>
        </authorList>
    </citation>
    <scope>NUCLEOTIDE SEQUENCE [LARGE SCALE GENOMIC DNA]</scope>
    <source>
        <strain evidence="2 3">AF10</strain>
    </source>
</reference>
<dbReference type="AlphaFoldDB" id="A0A4Q0T155"/>
<evidence type="ECO:0000256" key="1">
    <source>
        <dbReference type="SAM" id="SignalP"/>
    </source>
</evidence>
<organism evidence="2 3">
    <name type="scientific">Granulicella sibirica</name>
    <dbReference type="NCBI Taxonomy" id="2479048"/>
    <lineage>
        <taxon>Bacteria</taxon>
        <taxon>Pseudomonadati</taxon>
        <taxon>Acidobacteriota</taxon>
        <taxon>Terriglobia</taxon>
        <taxon>Terriglobales</taxon>
        <taxon>Acidobacteriaceae</taxon>
        <taxon>Granulicella</taxon>
    </lineage>
</organism>
<dbReference type="Proteomes" id="UP000289437">
    <property type="component" value="Unassembled WGS sequence"/>
</dbReference>
<comment type="caution">
    <text evidence="2">The sequence shown here is derived from an EMBL/GenBank/DDBJ whole genome shotgun (WGS) entry which is preliminary data.</text>
</comment>
<accession>A0A4Q0T155</accession>
<keyword evidence="1" id="KW-0732">Signal</keyword>
<name>A0A4Q0T155_9BACT</name>
<dbReference type="InterPro" id="IPR017801">
    <property type="entry name" value="DUF3738"/>
</dbReference>
<reference evidence="3" key="2">
    <citation type="submission" date="2019-02" db="EMBL/GenBank/DDBJ databases">
        <title>Granulicella sibirica sp. nov., a psychrotolerant acidobacterium isolated from an organic soil layer in forested tundra, West Siberia.</title>
        <authorList>
            <person name="Oshkin I.Y."/>
            <person name="Kulichevskaya I.S."/>
            <person name="Rijpstra W.I.C."/>
            <person name="Sinninghe Damste J.S."/>
            <person name="Rakitin A.L."/>
            <person name="Ravin N.V."/>
            <person name="Dedysh S.N."/>
        </authorList>
    </citation>
    <scope>NUCLEOTIDE SEQUENCE [LARGE SCALE GENOMIC DNA]</scope>
    <source>
        <strain evidence="3">AF10</strain>
    </source>
</reference>
<gene>
    <name evidence="2" type="ORF">GRAN_2456</name>
</gene>
<protein>
    <submittedName>
        <fullName evidence="2">CHP03435 domain-containing protein</fullName>
    </submittedName>
</protein>
<evidence type="ECO:0000313" key="3">
    <source>
        <dbReference type="Proteomes" id="UP000289437"/>
    </source>
</evidence>
<keyword evidence="3" id="KW-1185">Reference proteome</keyword>
<evidence type="ECO:0000313" key="2">
    <source>
        <dbReference type="EMBL" id="RXH55599.1"/>
    </source>
</evidence>
<feature type="signal peptide" evidence="1">
    <location>
        <begin position="1"/>
        <end position="20"/>
    </location>
</feature>
<dbReference type="NCBIfam" id="TIGR03435">
    <property type="entry name" value="Soli_TIGR03435"/>
    <property type="match status" value="1"/>
</dbReference>
<dbReference type="Pfam" id="PF12543">
    <property type="entry name" value="DUF3738"/>
    <property type="match status" value="1"/>
</dbReference>
<dbReference type="EMBL" id="RDSM01000002">
    <property type="protein sequence ID" value="RXH55599.1"/>
    <property type="molecule type" value="Genomic_DNA"/>
</dbReference>
<feature type="chain" id="PRO_5020332963" evidence="1">
    <location>
        <begin position="21"/>
        <end position="259"/>
    </location>
</feature>
<proteinExistence type="predicted"/>
<sequence>MRLVLLLVLLNPFCVGLGTAQTVRDFQVATVKPSAPETERYTQIRGNKFAAGGITVQELLLYAYSVHPSQIVGGPDWLRSEKFDVLADPETEKRPSSEEMKAMVGRLLGDRFHLVLRREKRELPVYALVRTSKEIKFTRDDGEAKGLPTATGGFEPPGTLAVRNGTLANLAAFLQRFATSDITRPVVDQTGIAGHFDFDLRYTPVSSQFKAQGADGEVEAGSPPGLFTAIQEQLGLKLEATRADVDVLRVESILQPTEN</sequence>